<dbReference type="InterPro" id="IPR016024">
    <property type="entry name" value="ARM-type_fold"/>
</dbReference>
<protein>
    <recommendedName>
        <fullName evidence="3">TOG domain-containing protein</fullName>
    </recommendedName>
</protein>
<dbReference type="InterPro" id="IPR011989">
    <property type="entry name" value="ARM-like"/>
</dbReference>
<dbReference type="SUPFAM" id="SSF48371">
    <property type="entry name" value="ARM repeat"/>
    <property type="match status" value="1"/>
</dbReference>
<sequence>MGELPVQFNDWLRSKNWKERRDALQALVDETTKAPRLDPKADYFNLTQSLRNVLANDANINVSALAAKSITNLANGLRSKFAQFVTL</sequence>
<dbReference type="GO" id="GO:0007051">
    <property type="term" value="P:spindle organization"/>
    <property type="evidence" value="ECO:0007669"/>
    <property type="project" value="InterPro"/>
</dbReference>
<accession>A0A3P7N4L7</accession>
<evidence type="ECO:0000313" key="1">
    <source>
        <dbReference type="EMBL" id="VDN25971.1"/>
    </source>
</evidence>
<dbReference type="GO" id="GO:0051010">
    <property type="term" value="F:microtubule plus-end binding"/>
    <property type="evidence" value="ECO:0007669"/>
    <property type="project" value="InterPro"/>
</dbReference>
<dbReference type="InterPro" id="IPR045110">
    <property type="entry name" value="XMAP215"/>
</dbReference>
<dbReference type="AlphaFoldDB" id="A0A3P7N4L7"/>
<evidence type="ECO:0008006" key="3">
    <source>
        <dbReference type="Google" id="ProtNLM"/>
    </source>
</evidence>
<proteinExistence type="predicted"/>
<dbReference type="Proteomes" id="UP000271098">
    <property type="component" value="Unassembled WGS sequence"/>
</dbReference>
<gene>
    <name evidence="1" type="ORF">GPUH_LOCUS15425</name>
</gene>
<dbReference type="Gene3D" id="1.25.10.10">
    <property type="entry name" value="Leucine-rich Repeat Variant"/>
    <property type="match status" value="1"/>
</dbReference>
<dbReference type="GO" id="GO:0061863">
    <property type="term" value="F:microtubule plus end polymerase"/>
    <property type="evidence" value="ECO:0007669"/>
    <property type="project" value="InterPro"/>
</dbReference>
<dbReference type="GO" id="GO:0046785">
    <property type="term" value="P:microtubule polymerization"/>
    <property type="evidence" value="ECO:0007669"/>
    <property type="project" value="InterPro"/>
</dbReference>
<dbReference type="EMBL" id="UYRT01082421">
    <property type="protein sequence ID" value="VDN25971.1"/>
    <property type="molecule type" value="Genomic_DNA"/>
</dbReference>
<reference evidence="1 2" key="1">
    <citation type="submission" date="2018-11" db="EMBL/GenBank/DDBJ databases">
        <authorList>
            <consortium name="Pathogen Informatics"/>
        </authorList>
    </citation>
    <scope>NUCLEOTIDE SEQUENCE [LARGE SCALE GENOMIC DNA]</scope>
</reference>
<dbReference type="OrthoDB" id="205662at2759"/>
<dbReference type="PANTHER" id="PTHR12609">
    <property type="entry name" value="MICROTUBULE ASSOCIATED PROTEIN XMAP215"/>
    <property type="match status" value="1"/>
</dbReference>
<keyword evidence="2" id="KW-1185">Reference proteome</keyword>
<name>A0A3P7N4L7_9BILA</name>
<organism evidence="1 2">
    <name type="scientific">Gongylonema pulchrum</name>
    <dbReference type="NCBI Taxonomy" id="637853"/>
    <lineage>
        <taxon>Eukaryota</taxon>
        <taxon>Metazoa</taxon>
        <taxon>Ecdysozoa</taxon>
        <taxon>Nematoda</taxon>
        <taxon>Chromadorea</taxon>
        <taxon>Rhabditida</taxon>
        <taxon>Spirurina</taxon>
        <taxon>Spiruromorpha</taxon>
        <taxon>Spiruroidea</taxon>
        <taxon>Gongylonematidae</taxon>
        <taxon>Gongylonema</taxon>
    </lineage>
</organism>
<feature type="non-terminal residue" evidence="1">
    <location>
        <position position="87"/>
    </location>
</feature>
<dbReference type="GO" id="GO:0030951">
    <property type="term" value="P:establishment or maintenance of microtubule cytoskeleton polarity"/>
    <property type="evidence" value="ECO:0007669"/>
    <property type="project" value="InterPro"/>
</dbReference>
<evidence type="ECO:0000313" key="2">
    <source>
        <dbReference type="Proteomes" id="UP000271098"/>
    </source>
</evidence>